<sequence length="133" mass="14581">MGVGGWLLRLVGCQYNRCQTTNDHLGHDMEAGAGAIFSRGGPSTPSSGHLSTRFRQSYRLLGQMGVPKAAAIRAEKAVRWSEMIGSSTKAPQHLWTGRDQGCMFRCKLPGSTRSRFTLGMNRQVVGYSGAWEF</sequence>
<keyword evidence="2" id="KW-1185">Reference proteome</keyword>
<gene>
    <name evidence="1" type="ORF">TIFTF001_045197</name>
</gene>
<reference evidence="1" key="1">
    <citation type="submission" date="2023-07" db="EMBL/GenBank/DDBJ databases">
        <title>draft genome sequence of fig (Ficus carica).</title>
        <authorList>
            <person name="Takahashi T."/>
            <person name="Nishimura K."/>
        </authorList>
    </citation>
    <scope>NUCLEOTIDE SEQUENCE</scope>
</reference>
<accession>A0AA88CJ57</accession>
<comment type="caution">
    <text evidence="1">The sequence shown here is derived from an EMBL/GenBank/DDBJ whole genome shotgun (WGS) entry which is preliminary data.</text>
</comment>
<proteinExistence type="predicted"/>
<name>A0AA88CJ57_FICCA</name>
<evidence type="ECO:0000313" key="2">
    <source>
        <dbReference type="Proteomes" id="UP001187192"/>
    </source>
</evidence>
<protein>
    <submittedName>
        <fullName evidence="1">Uncharacterized protein</fullName>
    </submittedName>
</protein>
<evidence type="ECO:0000313" key="1">
    <source>
        <dbReference type="EMBL" id="GMN19495.1"/>
    </source>
</evidence>
<organism evidence="1 2">
    <name type="scientific">Ficus carica</name>
    <name type="common">Common fig</name>
    <dbReference type="NCBI Taxonomy" id="3494"/>
    <lineage>
        <taxon>Eukaryota</taxon>
        <taxon>Viridiplantae</taxon>
        <taxon>Streptophyta</taxon>
        <taxon>Embryophyta</taxon>
        <taxon>Tracheophyta</taxon>
        <taxon>Spermatophyta</taxon>
        <taxon>Magnoliopsida</taxon>
        <taxon>eudicotyledons</taxon>
        <taxon>Gunneridae</taxon>
        <taxon>Pentapetalae</taxon>
        <taxon>rosids</taxon>
        <taxon>fabids</taxon>
        <taxon>Rosales</taxon>
        <taxon>Moraceae</taxon>
        <taxon>Ficeae</taxon>
        <taxon>Ficus</taxon>
    </lineage>
</organism>
<dbReference type="AlphaFoldDB" id="A0AA88CJ57"/>
<dbReference type="EMBL" id="BTGU01003792">
    <property type="protein sequence ID" value="GMN19495.1"/>
    <property type="molecule type" value="Genomic_DNA"/>
</dbReference>
<dbReference type="Proteomes" id="UP001187192">
    <property type="component" value="Unassembled WGS sequence"/>
</dbReference>